<name>A0A9N9DMA1_9GLOM</name>
<dbReference type="Proteomes" id="UP000789572">
    <property type="component" value="Unassembled WGS sequence"/>
</dbReference>
<evidence type="ECO:0000256" key="1">
    <source>
        <dbReference type="SAM" id="MobiDB-lite"/>
    </source>
</evidence>
<reference evidence="2" key="1">
    <citation type="submission" date="2021-06" db="EMBL/GenBank/DDBJ databases">
        <authorList>
            <person name="Kallberg Y."/>
            <person name="Tangrot J."/>
            <person name="Rosling A."/>
        </authorList>
    </citation>
    <scope>NUCLEOTIDE SEQUENCE</scope>
    <source>
        <strain evidence="2">IA702</strain>
    </source>
</reference>
<gene>
    <name evidence="2" type="ORF">POCULU_LOCUS9372</name>
</gene>
<keyword evidence="3" id="KW-1185">Reference proteome</keyword>
<evidence type="ECO:0000313" key="2">
    <source>
        <dbReference type="EMBL" id="CAG8640163.1"/>
    </source>
</evidence>
<evidence type="ECO:0000313" key="3">
    <source>
        <dbReference type="Proteomes" id="UP000789572"/>
    </source>
</evidence>
<feature type="region of interest" description="Disordered" evidence="1">
    <location>
        <begin position="1"/>
        <end position="24"/>
    </location>
</feature>
<dbReference type="AlphaFoldDB" id="A0A9N9DMA1"/>
<organism evidence="2 3">
    <name type="scientific">Paraglomus occultum</name>
    <dbReference type="NCBI Taxonomy" id="144539"/>
    <lineage>
        <taxon>Eukaryota</taxon>
        <taxon>Fungi</taxon>
        <taxon>Fungi incertae sedis</taxon>
        <taxon>Mucoromycota</taxon>
        <taxon>Glomeromycotina</taxon>
        <taxon>Glomeromycetes</taxon>
        <taxon>Paraglomerales</taxon>
        <taxon>Paraglomeraceae</taxon>
        <taxon>Paraglomus</taxon>
    </lineage>
</organism>
<feature type="non-terminal residue" evidence="2">
    <location>
        <position position="1"/>
    </location>
</feature>
<protein>
    <submittedName>
        <fullName evidence="2">6657_t:CDS:1</fullName>
    </submittedName>
</protein>
<sequence>SSGFSSNLVGHFDHLNTDDNSSMEEGEKLFSNVRKYLEDAQTDQHSKKKIAGGLGYFSGIRKLVEL</sequence>
<dbReference type="EMBL" id="CAJVPJ010003447">
    <property type="protein sequence ID" value="CAG8640163.1"/>
    <property type="molecule type" value="Genomic_DNA"/>
</dbReference>
<proteinExistence type="predicted"/>
<comment type="caution">
    <text evidence="2">The sequence shown here is derived from an EMBL/GenBank/DDBJ whole genome shotgun (WGS) entry which is preliminary data.</text>
</comment>
<accession>A0A9N9DMA1</accession>